<protein>
    <recommendedName>
        <fullName evidence="7">NB-ARC domain-containing protein</fullName>
    </recommendedName>
</protein>
<dbReference type="Pfam" id="PF00931">
    <property type="entry name" value="NB-ARC"/>
    <property type="match status" value="1"/>
</dbReference>
<accession>A0A9Q0CUR0</accession>
<evidence type="ECO:0000313" key="6">
    <source>
        <dbReference type="Proteomes" id="UP001151287"/>
    </source>
</evidence>
<dbReference type="Pfam" id="PF23598">
    <property type="entry name" value="LRR_14"/>
    <property type="match status" value="1"/>
</dbReference>
<dbReference type="Gene3D" id="3.80.10.10">
    <property type="entry name" value="Ribonuclease Inhibitor"/>
    <property type="match status" value="2"/>
</dbReference>
<feature type="domain" description="Disease resistance R13L4/SHOC-2-like LRR" evidence="4">
    <location>
        <begin position="568"/>
        <end position="881"/>
    </location>
</feature>
<dbReference type="InterPro" id="IPR044974">
    <property type="entry name" value="Disease_R_plants"/>
</dbReference>
<dbReference type="SUPFAM" id="SSF52058">
    <property type="entry name" value="L domain-like"/>
    <property type="match status" value="1"/>
</dbReference>
<organism evidence="5 6">
    <name type="scientific">Rhynchospora breviuscula</name>
    <dbReference type="NCBI Taxonomy" id="2022672"/>
    <lineage>
        <taxon>Eukaryota</taxon>
        <taxon>Viridiplantae</taxon>
        <taxon>Streptophyta</taxon>
        <taxon>Embryophyta</taxon>
        <taxon>Tracheophyta</taxon>
        <taxon>Spermatophyta</taxon>
        <taxon>Magnoliopsida</taxon>
        <taxon>Liliopsida</taxon>
        <taxon>Poales</taxon>
        <taxon>Cyperaceae</taxon>
        <taxon>Cyperoideae</taxon>
        <taxon>Rhynchosporeae</taxon>
        <taxon>Rhynchospora</taxon>
    </lineage>
</organism>
<evidence type="ECO:0008006" key="7">
    <source>
        <dbReference type="Google" id="ProtNLM"/>
    </source>
</evidence>
<sequence>MAEPPDPTSSEPHLVGFKDTKSKIMNALLHPREQRRSVVAIVGPRGVGKTYLAKEIYTSAEVQKHFDVHIWVSAGYNSQKNSVLVQTREQISIMDVASISNFLIGERYCVVIDGFRTSTELQRMESDIFEMMLNALTNAVPKAIWAVALEEFPDNNNGSVVIITSRPESDFWRDDSVMQYEVGPRSDVESREMLLNVAGDQAGEGDDLVMEFVAKCGGLPWPLRFLRGLLSERPWNEVLNKIMDKEAAGMSFVDFAMRYRDLPHGRIRVAFLYFLTFPDDAEIRAKHFIHLLEIEGTSTRNNKDEEAETERYDERGISRNHQGSDPEHSRFRPKSFTPRGILEELAERSMIEVTKWYSDGSVKCCRLDPFFRCLAIHEAKERRFVWADDSCIVDLFDPSINFSFNIVKENHKFDRKLMDVAQLADASCIFNFGEKFFLETTLLSDRVLEIDDTINKADLARKIKKRGQLKYLGLNNLRLLLEIIEIKGWDKDLTTLVVRDTTIETLPPFELLKMRLLEHLSLKNTKVRVIPRITESLKTLDVRGTPIETLPEWIGSCKLICLILRNTKVSQIPKLSEFLRTLDIGGTPIETLPDASFFPNLITLVLKNTKVCEIPESFTKLAYLEDLDVRNTFVRSLPDLLWSKLRSVLASDTLQHLDGPPTLLKEKNKKFLGRGPRNEFTPKYDRLETLETVHVTRDWAESIPMFNWHLMRKLGLSYFQNDFTPNSALDWNIITRILKRADNLSSLKIQGSNIPTEIIQVETCPSYKKTLKNLSVGGSYSLFSLRGFKLPPFLITLRLDNLEFDQDPMPILEELNQLESLQLRWWLCTAQAKKMICTNRKFSKLKRLQLSHISGLEELSLQKEALPRITHVVIESCRDLKNLSDSLVQRKNPQQELHLNAMPTGFTSLFSGLPFVKITKNQI</sequence>
<evidence type="ECO:0000259" key="3">
    <source>
        <dbReference type="Pfam" id="PF00931"/>
    </source>
</evidence>
<dbReference type="SUPFAM" id="SSF52540">
    <property type="entry name" value="P-loop containing nucleoside triphosphate hydrolases"/>
    <property type="match status" value="1"/>
</dbReference>
<dbReference type="Gene3D" id="3.40.50.300">
    <property type="entry name" value="P-loop containing nucleotide triphosphate hydrolases"/>
    <property type="match status" value="1"/>
</dbReference>
<dbReference type="GO" id="GO:0051707">
    <property type="term" value="P:response to other organism"/>
    <property type="evidence" value="ECO:0007669"/>
    <property type="project" value="UniProtKB-ARBA"/>
</dbReference>
<dbReference type="EMBL" id="JAMQYH010000001">
    <property type="protein sequence ID" value="KAJ1700502.1"/>
    <property type="molecule type" value="Genomic_DNA"/>
</dbReference>
<dbReference type="OrthoDB" id="3064467at2759"/>
<gene>
    <name evidence="5" type="ORF">LUZ63_000281</name>
</gene>
<dbReference type="PRINTS" id="PR00364">
    <property type="entry name" value="DISEASERSIST"/>
</dbReference>
<dbReference type="PANTHER" id="PTHR23155">
    <property type="entry name" value="DISEASE RESISTANCE PROTEIN RP"/>
    <property type="match status" value="1"/>
</dbReference>
<feature type="compositionally biased region" description="Basic and acidic residues" evidence="2">
    <location>
        <begin position="301"/>
        <end position="330"/>
    </location>
</feature>
<dbReference type="InterPro" id="IPR055414">
    <property type="entry name" value="LRR_R13L4/SHOC2-like"/>
</dbReference>
<dbReference type="AlphaFoldDB" id="A0A9Q0CUR0"/>
<evidence type="ECO:0000259" key="4">
    <source>
        <dbReference type="Pfam" id="PF23598"/>
    </source>
</evidence>
<keyword evidence="1" id="KW-0677">Repeat</keyword>
<dbReference type="GO" id="GO:0043531">
    <property type="term" value="F:ADP binding"/>
    <property type="evidence" value="ECO:0007669"/>
    <property type="project" value="InterPro"/>
</dbReference>
<dbReference type="GO" id="GO:0006952">
    <property type="term" value="P:defense response"/>
    <property type="evidence" value="ECO:0007669"/>
    <property type="project" value="UniProtKB-KW"/>
</dbReference>
<keyword evidence="6" id="KW-1185">Reference proteome</keyword>
<dbReference type="PANTHER" id="PTHR23155:SF1205">
    <property type="entry name" value="DISEASE RESISTANCE PROTEIN RPM1"/>
    <property type="match status" value="1"/>
</dbReference>
<dbReference type="InterPro" id="IPR002182">
    <property type="entry name" value="NB-ARC"/>
</dbReference>
<feature type="region of interest" description="Disordered" evidence="2">
    <location>
        <begin position="300"/>
        <end position="334"/>
    </location>
</feature>
<reference evidence="5" key="1">
    <citation type="journal article" date="2022" name="Cell">
        <title>Repeat-based holocentromeres influence genome architecture and karyotype evolution.</title>
        <authorList>
            <person name="Hofstatter P.G."/>
            <person name="Thangavel G."/>
            <person name="Lux T."/>
            <person name="Neumann P."/>
            <person name="Vondrak T."/>
            <person name="Novak P."/>
            <person name="Zhang M."/>
            <person name="Costa L."/>
            <person name="Castellani M."/>
            <person name="Scott A."/>
            <person name="Toegelov H."/>
            <person name="Fuchs J."/>
            <person name="Mata-Sucre Y."/>
            <person name="Dias Y."/>
            <person name="Vanzela A.L.L."/>
            <person name="Huettel B."/>
            <person name="Almeida C.C.S."/>
            <person name="Simkova H."/>
            <person name="Souza G."/>
            <person name="Pedrosa-Harand A."/>
            <person name="Macas J."/>
            <person name="Mayer K.F.X."/>
            <person name="Houben A."/>
            <person name="Marques A."/>
        </authorList>
    </citation>
    <scope>NUCLEOTIDE SEQUENCE</scope>
    <source>
        <strain evidence="5">RhyBre1mFocal</strain>
    </source>
</reference>
<evidence type="ECO:0000256" key="1">
    <source>
        <dbReference type="ARBA" id="ARBA00022737"/>
    </source>
</evidence>
<comment type="caution">
    <text evidence="5">The sequence shown here is derived from an EMBL/GenBank/DDBJ whole genome shotgun (WGS) entry which is preliminary data.</text>
</comment>
<feature type="domain" description="NB-ARC" evidence="3">
    <location>
        <begin position="18"/>
        <end position="121"/>
    </location>
</feature>
<proteinExistence type="predicted"/>
<evidence type="ECO:0000256" key="2">
    <source>
        <dbReference type="SAM" id="MobiDB-lite"/>
    </source>
</evidence>
<name>A0A9Q0CUR0_9POAL</name>
<dbReference type="Proteomes" id="UP001151287">
    <property type="component" value="Unassembled WGS sequence"/>
</dbReference>
<evidence type="ECO:0000313" key="5">
    <source>
        <dbReference type="EMBL" id="KAJ1700502.1"/>
    </source>
</evidence>
<dbReference type="InterPro" id="IPR032675">
    <property type="entry name" value="LRR_dom_sf"/>
</dbReference>
<dbReference type="InterPro" id="IPR027417">
    <property type="entry name" value="P-loop_NTPase"/>
</dbReference>